<protein>
    <submittedName>
        <fullName evidence="7">Acyl-CoA dehydrogenase</fullName>
    </submittedName>
</protein>
<dbReference type="Proteomes" id="UP000234662">
    <property type="component" value="Unassembled WGS sequence"/>
</dbReference>
<comment type="caution">
    <text evidence="7">The sequence shown here is derived from an EMBL/GenBank/DDBJ whole genome shotgun (WGS) entry which is preliminary data.</text>
</comment>
<dbReference type="PANTHER" id="PTHR43884">
    <property type="entry name" value="ACYL-COA DEHYDROGENASE"/>
    <property type="match status" value="1"/>
</dbReference>
<evidence type="ECO:0000313" key="7">
    <source>
        <dbReference type="EMBL" id="PKZ65740.1"/>
    </source>
</evidence>
<accession>A0A2I1R9D6</accession>
<evidence type="ECO:0000313" key="8">
    <source>
        <dbReference type="Proteomes" id="UP000234662"/>
    </source>
</evidence>
<comment type="cofactor">
    <cofactor evidence="1">
        <name>FAD</name>
        <dbReference type="ChEBI" id="CHEBI:57692"/>
    </cofactor>
</comment>
<comment type="similarity">
    <text evidence="2">Belongs to the acyl-CoA dehydrogenase family.</text>
</comment>
<dbReference type="PANTHER" id="PTHR43884:SF20">
    <property type="entry name" value="ACYL-COA DEHYDROGENASE FADE28"/>
    <property type="match status" value="1"/>
</dbReference>
<dbReference type="InterPro" id="IPR036250">
    <property type="entry name" value="AcylCo_DH-like_C"/>
</dbReference>
<evidence type="ECO:0000256" key="2">
    <source>
        <dbReference type="ARBA" id="ARBA00009347"/>
    </source>
</evidence>
<evidence type="ECO:0000256" key="4">
    <source>
        <dbReference type="ARBA" id="ARBA00022827"/>
    </source>
</evidence>
<dbReference type="SUPFAM" id="SSF47203">
    <property type="entry name" value="Acyl-CoA dehydrogenase C-terminal domain-like"/>
    <property type="match status" value="1"/>
</dbReference>
<organism evidence="7 8">
    <name type="scientific">Gordonia terrae</name>
    <dbReference type="NCBI Taxonomy" id="2055"/>
    <lineage>
        <taxon>Bacteria</taxon>
        <taxon>Bacillati</taxon>
        <taxon>Actinomycetota</taxon>
        <taxon>Actinomycetes</taxon>
        <taxon>Mycobacteriales</taxon>
        <taxon>Gordoniaceae</taxon>
        <taxon>Gordonia</taxon>
    </lineage>
</organism>
<sequence>MTTELDDLRSAVRDAVGSLGGPSVCRDLAPDGPGWDGRSWSLLAEQIGVAALGLPEECGGLGGLPELLVVAEELGAGVMPVPFLSTVLASQVLIRSGGADDALAQIAEGAPAAFVGLDRHGWFDADDIAFAVDAGSGEQTISGVATSVLGAAGAAWLVVAARTDTGVALFLCDATVPRVSITPLPTLDLSRSHAAVTLSGVPARRLPVAGSPESAIVAALDVACLVLAAEQLGGAQRSLDRTVDYVKERRQFDRAIGSFQAVKHTLADLLVLVESSRSAVTRALDSADLAEAASLARAWCADSYRTVTAEALQLHGGIGFTWEHDSHLYFRRARADAQLFGTSTFHRERLALTLGW</sequence>
<proteinExistence type="inferred from homology"/>
<dbReference type="Gene3D" id="2.40.110.10">
    <property type="entry name" value="Butyryl-CoA Dehydrogenase, subunit A, domain 2"/>
    <property type="match status" value="1"/>
</dbReference>
<dbReference type="CDD" id="cd00567">
    <property type="entry name" value="ACAD"/>
    <property type="match status" value="1"/>
</dbReference>
<gene>
    <name evidence="7" type="ORF">CYJ73_09255</name>
</gene>
<reference evidence="7 8" key="1">
    <citation type="submission" date="2017-12" db="EMBL/GenBank/DDBJ databases">
        <title>Phylogenetic diversity of female urinary microbiome.</title>
        <authorList>
            <person name="Thomas-White K."/>
            <person name="Wolfe A.J."/>
        </authorList>
    </citation>
    <scope>NUCLEOTIDE SEQUENCE [LARGE SCALE GENOMIC DNA]</scope>
    <source>
        <strain evidence="7 8">UMB0777</strain>
    </source>
</reference>
<dbReference type="EMBL" id="PKJC01000005">
    <property type="protein sequence ID" value="PKZ65740.1"/>
    <property type="molecule type" value="Genomic_DNA"/>
</dbReference>
<keyword evidence="5" id="KW-0560">Oxidoreductase</keyword>
<dbReference type="InterPro" id="IPR037069">
    <property type="entry name" value="AcylCoA_DH/ox_N_sf"/>
</dbReference>
<dbReference type="STRING" id="2055.BCM27_24195"/>
<keyword evidence="3" id="KW-0285">Flavoprotein</keyword>
<feature type="domain" description="Acyl-CoA dehydrogenase/oxidase C-terminal" evidence="6">
    <location>
        <begin position="216"/>
        <end position="351"/>
    </location>
</feature>
<dbReference type="AlphaFoldDB" id="A0A2I1R9D6"/>
<dbReference type="InterPro" id="IPR009075">
    <property type="entry name" value="AcylCo_DH/oxidase_C"/>
</dbReference>
<dbReference type="InterPro" id="IPR009100">
    <property type="entry name" value="AcylCoA_DH/oxidase_NM_dom_sf"/>
</dbReference>
<evidence type="ECO:0000256" key="1">
    <source>
        <dbReference type="ARBA" id="ARBA00001974"/>
    </source>
</evidence>
<dbReference type="GO" id="GO:0003995">
    <property type="term" value="F:acyl-CoA dehydrogenase activity"/>
    <property type="evidence" value="ECO:0007669"/>
    <property type="project" value="TreeGrafter"/>
</dbReference>
<dbReference type="RefSeq" id="WP_101819931.1">
    <property type="nucleotide sequence ID" value="NZ_PKJC01000005.1"/>
</dbReference>
<name>A0A2I1R9D6_9ACTN</name>
<dbReference type="Gene3D" id="1.10.540.10">
    <property type="entry name" value="Acyl-CoA dehydrogenase/oxidase, N-terminal domain"/>
    <property type="match status" value="1"/>
</dbReference>
<dbReference type="SUPFAM" id="SSF56645">
    <property type="entry name" value="Acyl-CoA dehydrogenase NM domain-like"/>
    <property type="match status" value="1"/>
</dbReference>
<dbReference type="GO" id="GO:0050660">
    <property type="term" value="F:flavin adenine dinucleotide binding"/>
    <property type="evidence" value="ECO:0007669"/>
    <property type="project" value="InterPro"/>
</dbReference>
<evidence type="ECO:0000259" key="6">
    <source>
        <dbReference type="Pfam" id="PF00441"/>
    </source>
</evidence>
<evidence type="ECO:0000256" key="3">
    <source>
        <dbReference type="ARBA" id="ARBA00022630"/>
    </source>
</evidence>
<dbReference type="Gene3D" id="1.20.140.10">
    <property type="entry name" value="Butyryl-CoA Dehydrogenase, subunit A, domain 3"/>
    <property type="match status" value="1"/>
</dbReference>
<dbReference type="Pfam" id="PF00441">
    <property type="entry name" value="Acyl-CoA_dh_1"/>
    <property type="match status" value="1"/>
</dbReference>
<dbReference type="InterPro" id="IPR046373">
    <property type="entry name" value="Acyl-CoA_Oxase/DH_mid-dom_sf"/>
</dbReference>
<evidence type="ECO:0000256" key="5">
    <source>
        <dbReference type="ARBA" id="ARBA00023002"/>
    </source>
</evidence>
<keyword evidence="4" id="KW-0274">FAD</keyword>